<proteinExistence type="predicted"/>
<dbReference type="STRING" id="1229521.D791_03618"/>
<keyword evidence="3" id="KW-1185">Reference proteome</keyword>
<feature type="transmembrane region" description="Helical" evidence="1">
    <location>
        <begin position="6"/>
        <end position="27"/>
    </location>
</feature>
<keyword evidence="1" id="KW-0472">Membrane</keyword>
<dbReference type="RefSeq" id="WP_036513962.1">
    <property type="nucleotide sequence ID" value="NZ_AONB01000024.1"/>
</dbReference>
<keyword evidence="1" id="KW-0812">Transmembrane</keyword>
<accession>W9UQV2</accession>
<evidence type="ECO:0008006" key="4">
    <source>
        <dbReference type="Google" id="ProtNLM"/>
    </source>
</evidence>
<reference evidence="3" key="1">
    <citation type="submission" date="2012-11" db="EMBL/GenBank/DDBJ databases">
        <authorList>
            <person name="Singh A."/>
            <person name="Pinnaka A.K."/>
            <person name="Vaidya B."/>
        </authorList>
    </citation>
    <scope>NUCLEOTIDE SEQUENCE [LARGE SCALE GENOMIC DNA]</scope>
    <source>
        <strain evidence="3">AK23</strain>
    </source>
</reference>
<evidence type="ECO:0000313" key="3">
    <source>
        <dbReference type="Proteomes" id="UP000019464"/>
    </source>
</evidence>
<evidence type="ECO:0000256" key="1">
    <source>
        <dbReference type="SAM" id="Phobius"/>
    </source>
</evidence>
<name>W9UQV2_9GAMM</name>
<evidence type="ECO:0000313" key="2">
    <source>
        <dbReference type="EMBL" id="EXJ09459.1"/>
    </source>
</evidence>
<gene>
    <name evidence="2" type="ORF">D791_03618</name>
</gene>
<comment type="caution">
    <text evidence="2">The sequence shown here is derived from an EMBL/GenBank/DDBJ whole genome shotgun (WGS) entry which is preliminary data.</text>
</comment>
<dbReference type="Proteomes" id="UP000019464">
    <property type="component" value="Unassembled WGS sequence"/>
</dbReference>
<protein>
    <recommendedName>
        <fullName evidence="4">AsmA domain-containing protein</fullName>
    </recommendedName>
</protein>
<reference evidence="2 3" key="2">
    <citation type="journal article" date="2015" name="Syst. Appl. Microbiol.">
        <title>Nitrincola nitratireducens sp. nov. isolated from a haloalkaline crater lake.</title>
        <authorList>
            <person name="Singh A."/>
            <person name="Vaidya B."/>
            <person name="Tanuku N.R."/>
            <person name="Pinnaka A.K."/>
        </authorList>
    </citation>
    <scope>NUCLEOTIDE SEQUENCE [LARGE SCALE GENOMIC DNA]</scope>
    <source>
        <strain evidence="2 3">AK23</strain>
    </source>
</reference>
<organism evidence="2 3">
    <name type="scientific">Nitrincola nitratireducens</name>
    <dbReference type="NCBI Taxonomy" id="1229521"/>
    <lineage>
        <taxon>Bacteria</taxon>
        <taxon>Pseudomonadati</taxon>
        <taxon>Pseudomonadota</taxon>
        <taxon>Gammaproteobacteria</taxon>
        <taxon>Oceanospirillales</taxon>
        <taxon>Oceanospirillaceae</taxon>
        <taxon>Nitrincola</taxon>
    </lineage>
</organism>
<dbReference type="AlphaFoldDB" id="W9UQV2"/>
<sequence>MRTVKWVFAFLGLMVAFALAAYGLYWYQLKRELDSTLNGLNPLLQVSYNRLVLSPFGEVKIQGIRIMPLGQANPFLIDTLLMRSRDPAFWLNPGATLNRESVPNDLHVSMTGLTLDFNSPLFTSFEHMAKQLMSDTPPSHVSPIAFGCGNVRSFDLTTLRMIGMRLVQTDFYFNWQRLDENRVQLDVNANVKDWWQIDFSAVLGLTLRQASNLREVPGVLNAKLRYSDEGFNRRRGEFCSTQSQVSPAQFYLNHGLMIQDWLRERGVEQRAP</sequence>
<keyword evidence="1" id="KW-1133">Transmembrane helix</keyword>
<dbReference type="OrthoDB" id="7055621at2"/>
<dbReference type="EMBL" id="AONB01000024">
    <property type="protein sequence ID" value="EXJ09459.1"/>
    <property type="molecule type" value="Genomic_DNA"/>
</dbReference>